<feature type="compositionally biased region" description="Polar residues" evidence="1">
    <location>
        <begin position="197"/>
        <end position="206"/>
    </location>
</feature>
<feature type="compositionally biased region" description="Basic and acidic residues" evidence="1">
    <location>
        <begin position="220"/>
        <end position="230"/>
    </location>
</feature>
<keyword evidence="3" id="KW-1185">Reference proteome</keyword>
<accession>A0A7M5UNS6</accession>
<protein>
    <submittedName>
        <fullName evidence="2">Uncharacterized protein</fullName>
    </submittedName>
</protein>
<dbReference type="OrthoDB" id="5989799at2759"/>
<dbReference type="AlphaFoldDB" id="A0A7M5UNS6"/>
<dbReference type="EnsemblMetazoa" id="CLYHEMT000137.1">
    <property type="protein sequence ID" value="CLYHEMP000137.1"/>
    <property type="gene ID" value="CLYHEMG000137"/>
</dbReference>
<organism evidence="2 3">
    <name type="scientific">Clytia hemisphaerica</name>
    <dbReference type="NCBI Taxonomy" id="252671"/>
    <lineage>
        <taxon>Eukaryota</taxon>
        <taxon>Metazoa</taxon>
        <taxon>Cnidaria</taxon>
        <taxon>Hydrozoa</taxon>
        <taxon>Hydroidolina</taxon>
        <taxon>Leptothecata</taxon>
        <taxon>Obeliida</taxon>
        <taxon>Clytiidae</taxon>
        <taxon>Clytia</taxon>
    </lineage>
</organism>
<feature type="compositionally biased region" description="Basic and acidic residues" evidence="1">
    <location>
        <begin position="162"/>
        <end position="175"/>
    </location>
</feature>
<dbReference type="Proteomes" id="UP000594262">
    <property type="component" value="Unplaced"/>
</dbReference>
<feature type="region of interest" description="Disordered" evidence="1">
    <location>
        <begin position="145"/>
        <end position="268"/>
    </location>
</feature>
<name>A0A7M5UNS6_9CNID</name>
<evidence type="ECO:0000313" key="2">
    <source>
        <dbReference type="EnsemblMetazoa" id="CLYHEMP000137.1"/>
    </source>
</evidence>
<proteinExistence type="predicted"/>
<reference evidence="2" key="1">
    <citation type="submission" date="2021-01" db="UniProtKB">
        <authorList>
            <consortium name="EnsemblMetazoa"/>
        </authorList>
    </citation>
    <scope>IDENTIFICATION</scope>
</reference>
<evidence type="ECO:0000313" key="3">
    <source>
        <dbReference type="Proteomes" id="UP000594262"/>
    </source>
</evidence>
<sequence length="268" mass="29838">MHTKLWVANDKNFIKMNFEYVVGSYRALTDSGKADLHEKLNSLKEDFVSVFVCLPYTVVIFRSKGKLHLIDTHSIPEKSGGTGTGVIVSSETAQDLCNWLHLRLENTEMEVNTPQSLILLKENTDDIHFDLNMVDDDQPVIKIREPTGNLSKAAEPASSKSNEAHKTRNPSRVEKNFVNLTEDPDSSNSSKAEKTKNSSSDRSPLANTFKESESTSSKPNETEKQGEFSGKKPSRKKRPSKNLSKTAGPSSSKSKKPRHPSSDRTNFV</sequence>
<evidence type="ECO:0000256" key="1">
    <source>
        <dbReference type="SAM" id="MobiDB-lite"/>
    </source>
</evidence>